<dbReference type="Proteomes" id="UP001066276">
    <property type="component" value="Chromosome 4_2"/>
</dbReference>
<dbReference type="PANTHER" id="PTHR19446">
    <property type="entry name" value="REVERSE TRANSCRIPTASES"/>
    <property type="match status" value="1"/>
</dbReference>
<evidence type="ECO:0000259" key="2">
    <source>
        <dbReference type="Pfam" id="PF00078"/>
    </source>
</evidence>
<comment type="caution">
    <text evidence="3">The sequence shown here is derived from an EMBL/GenBank/DDBJ whole genome shotgun (WGS) entry which is preliminary data.</text>
</comment>
<feature type="domain" description="Reverse transcriptase" evidence="2">
    <location>
        <begin position="621"/>
        <end position="719"/>
    </location>
</feature>
<dbReference type="GO" id="GO:0003676">
    <property type="term" value="F:nucleic acid binding"/>
    <property type="evidence" value="ECO:0007669"/>
    <property type="project" value="InterPro"/>
</dbReference>
<feature type="region of interest" description="Disordered" evidence="1">
    <location>
        <begin position="732"/>
        <end position="833"/>
    </location>
</feature>
<feature type="compositionally biased region" description="Basic residues" evidence="1">
    <location>
        <begin position="768"/>
        <end position="779"/>
    </location>
</feature>
<feature type="compositionally biased region" description="Basic and acidic residues" evidence="1">
    <location>
        <begin position="797"/>
        <end position="811"/>
    </location>
</feature>
<name>A0AAV7SU76_PLEWA</name>
<dbReference type="InterPro" id="IPR043502">
    <property type="entry name" value="DNA/RNA_pol_sf"/>
</dbReference>
<dbReference type="SUPFAM" id="SSF57756">
    <property type="entry name" value="Retrovirus zinc finger-like domains"/>
    <property type="match status" value="1"/>
</dbReference>
<feature type="compositionally biased region" description="Polar residues" evidence="1">
    <location>
        <begin position="820"/>
        <end position="829"/>
    </location>
</feature>
<evidence type="ECO:0000256" key="1">
    <source>
        <dbReference type="SAM" id="MobiDB-lite"/>
    </source>
</evidence>
<keyword evidence="4" id="KW-1185">Reference proteome</keyword>
<organism evidence="3 4">
    <name type="scientific">Pleurodeles waltl</name>
    <name type="common">Iberian ribbed newt</name>
    <dbReference type="NCBI Taxonomy" id="8319"/>
    <lineage>
        <taxon>Eukaryota</taxon>
        <taxon>Metazoa</taxon>
        <taxon>Chordata</taxon>
        <taxon>Craniata</taxon>
        <taxon>Vertebrata</taxon>
        <taxon>Euteleostomi</taxon>
        <taxon>Amphibia</taxon>
        <taxon>Batrachia</taxon>
        <taxon>Caudata</taxon>
        <taxon>Salamandroidea</taxon>
        <taxon>Salamandridae</taxon>
        <taxon>Pleurodelinae</taxon>
        <taxon>Pleurodeles</taxon>
    </lineage>
</organism>
<feature type="compositionally biased region" description="Polar residues" evidence="1">
    <location>
        <begin position="854"/>
        <end position="863"/>
    </location>
</feature>
<dbReference type="CDD" id="cd01650">
    <property type="entry name" value="RT_nLTR_like"/>
    <property type="match status" value="1"/>
</dbReference>
<evidence type="ECO:0000313" key="3">
    <source>
        <dbReference type="EMBL" id="KAJ1167571.1"/>
    </source>
</evidence>
<dbReference type="EMBL" id="JANPWB010000008">
    <property type="protein sequence ID" value="KAJ1167571.1"/>
    <property type="molecule type" value="Genomic_DNA"/>
</dbReference>
<dbReference type="InterPro" id="IPR036875">
    <property type="entry name" value="Znf_CCHC_sf"/>
</dbReference>
<evidence type="ECO:0000313" key="4">
    <source>
        <dbReference type="Proteomes" id="UP001066276"/>
    </source>
</evidence>
<gene>
    <name evidence="3" type="ORF">NDU88_007960</name>
</gene>
<dbReference type="SUPFAM" id="SSF56672">
    <property type="entry name" value="DNA/RNA polymerases"/>
    <property type="match status" value="1"/>
</dbReference>
<dbReference type="GO" id="GO:0008270">
    <property type="term" value="F:zinc ion binding"/>
    <property type="evidence" value="ECO:0007669"/>
    <property type="project" value="InterPro"/>
</dbReference>
<feature type="region of interest" description="Disordered" evidence="1">
    <location>
        <begin position="136"/>
        <end position="227"/>
    </location>
</feature>
<dbReference type="AlphaFoldDB" id="A0AAV7SU76"/>
<sequence>MQSMRRERLCNAIPLGPITNDMKEEATKCPDKCLLISSVAIRTRRSFVERICGCATSAHFADISSVLELTAFAIASTTALVEKSLLGVTVQCFLHYKEFSVCLVGTGQVTSRGTPEPVANQIDRWLKVEPMESIPEEMDTGAPRPMENSIPPVDAPKPNPNPPGVGSKVASKVDPPIASTSAGKAGEQKAPGPKQGNPESPTAAKPGGGGKGEEGTRQGTAPKRFNGYNLTRGHAQVMRWEVKDKAGPKLDRDLFLDKVIKPAGIPGEEVLSSQASASGWIFLLSFITHTLYRKYWEFCQGKKGEKPFNSFNKLSFYLGADDGRIRYPGYPFTCRKCQAVGHKGMDCPEKYCRICRQTGHETSRSTGKKVCNLWRDMRDLFQSAREWWEWVKDRFRSFFQDASRASAREKKRDFRQLQSKLQCLFKLKLRGWDVDDELEETQKGLGEHFREESRKIIFRTRTENLEKDEKCNSFFFKKLHSAHTLLVELRDSEGNLQSGKERAMRVVTDFYGKLYSPKSPERSQSDKSQKHILLHQALSPEERESLNAPFTLEELHLAATTSKRGKTPGSDGLPVEIYVELWDLIGPDLLDLYGEVVGKGSMPQPLREGMITLLYKQKGEKEDLRNWRPISFLNVDYKLLAKAIANRLKKVIKKIVHPDQTCGILGRQIADSLALVRDTIEYVKSRKVPMALVSLDQEKAFDRVSHEFMDRTLRALGLGDFFHDVVTAMSKDKQRQVRNATPRSLDLHHRPTAIPHQAGLPEDPWSLVRRKRRSGKIMGRKTGEDEAEAGTLEPPEADDRREVFGPAERDPASAPVRRTSVASAASNGQGHHENNLFHLELQDGYSEEEGDVQNPRQGRQRSAGQRHHPEGNLRMPLREEHPEIIRRKPCQIPGGTFFPVAKVEATWMGRVGERCPLQLGNPMVLQRSGEVH</sequence>
<dbReference type="InterPro" id="IPR000477">
    <property type="entry name" value="RT_dom"/>
</dbReference>
<dbReference type="Pfam" id="PF00078">
    <property type="entry name" value="RVT_1"/>
    <property type="match status" value="1"/>
</dbReference>
<feature type="compositionally biased region" description="Pro residues" evidence="1">
    <location>
        <begin position="153"/>
        <end position="163"/>
    </location>
</feature>
<proteinExistence type="predicted"/>
<accession>A0AAV7SU76</accession>
<feature type="compositionally biased region" description="Basic and acidic residues" evidence="1">
    <location>
        <begin position="867"/>
        <end position="879"/>
    </location>
</feature>
<feature type="region of interest" description="Disordered" evidence="1">
    <location>
        <begin position="846"/>
        <end position="879"/>
    </location>
</feature>
<reference evidence="3" key="1">
    <citation type="journal article" date="2022" name="bioRxiv">
        <title>Sequencing and chromosome-scale assembly of the giantPleurodeles waltlgenome.</title>
        <authorList>
            <person name="Brown T."/>
            <person name="Elewa A."/>
            <person name="Iarovenko S."/>
            <person name="Subramanian E."/>
            <person name="Araus A.J."/>
            <person name="Petzold A."/>
            <person name="Susuki M."/>
            <person name="Suzuki K.-i.T."/>
            <person name="Hayashi T."/>
            <person name="Toyoda A."/>
            <person name="Oliveira C."/>
            <person name="Osipova E."/>
            <person name="Leigh N.D."/>
            <person name="Simon A."/>
            <person name="Yun M.H."/>
        </authorList>
    </citation>
    <scope>NUCLEOTIDE SEQUENCE</scope>
    <source>
        <strain evidence="3">20211129_DDA</strain>
        <tissue evidence="3">Liver</tissue>
    </source>
</reference>
<protein>
    <recommendedName>
        <fullName evidence="2">Reverse transcriptase domain-containing protein</fullName>
    </recommendedName>
</protein>